<dbReference type="InterPro" id="IPR011598">
    <property type="entry name" value="bHLH_dom"/>
</dbReference>
<feature type="region of interest" description="Disordered" evidence="3">
    <location>
        <begin position="1"/>
        <end position="94"/>
    </location>
</feature>
<dbReference type="CDD" id="cd11398">
    <property type="entry name" value="bHLHzip_scCBP1"/>
    <property type="match status" value="1"/>
</dbReference>
<dbReference type="SMART" id="SM00353">
    <property type="entry name" value="HLH"/>
    <property type="match status" value="1"/>
</dbReference>
<dbReference type="VEuPathDB" id="FungiDB:G647_05460"/>
<dbReference type="Gene3D" id="4.10.280.10">
    <property type="entry name" value="Helix-loop-helix DNA-binding domain"/>
    <property type="match status" value="1"/>
</dbReference>
<feature type="compositionally biased region" description="Acidic residues" evidence="3">
    <location>
        <begin position="251"/>
        <end position="264"/>
    </location>
</feature>
<protein>
    <submittedName>
        <fullName evidence="5">PENR2 protein</fullName>
    </submittedName>
</protein>
<dbReference type="AlphaFoldDB" id="A0A1C1CPZ7"/>
<dbReference type="EMBL" id="LGRB01000010">
    <property type="protein sequence ID" value="OCT50552.1"/>
    <property type="molecule type" value="Genomic_DNA"/>
</dbReference>
<dbReference type="Pfam" id="PF00010">
    <property type="entry name" value="HLH"/>
    <property type="match status" value="1"/>
</dbReference>
<dbReference type="InterPro" id="IPR047206">
    <property type="entry name" value="bHLHzip_scCBP1-like"/>
</dbReference>
<gene>
    <name evidence="5" type="ORF">CLCR_07468</name>
</gene>
<organism evidence="5 6">
    <name type="scientific">Cladophialophora carrionii</name>
    <dbReference type="NCBI Taxonomy" id="86049"/>
    <lineage>
        <taxon>Eukaryota</taxon>
        <taxon>Fungi</taxon>
        <taxon>Dikarya</taxon>
        <taxon>Ascomycota</taxon>
        <taxon>Pezizomycotina</taxon>
        <taxon>Eurotiomycetes</taxon>
        <taxon>Chaetothyriomycetidae</taxon>
        <taxon>Chaetothyriales</taxon>
        <taxon>Herpotrichiellaceae</taxon>
        <taxon>Cladophialophora</taxon>
    </lineage>
</organism>
<dbReference type="OrthoDB" id="71302at2759"/>
<evidence type="ECO:0000256" key="2">
    <source>
        <dbReference type="ARBA" id="ARBA00023242"/>
    </source>
</evidence>
<dbReference type="GO" id="GO:0005634">
    <property type="term" value="C:nucleus"/>
    <property type="evidence" value="ECO:0007669"/>
    <property type="project" value="TreeGrafter"/>
</dbReference>
<dbReference type="Proteomes" id="UP000094526">
    <property type="component" value="Unassembled WGS sequence"/>
</dbReference>
<dbReference type="SUPFAM" id="SSF47459">
    <property type="entry name" value="HLH, helix-loop-helix DNA-binding domain"/>
    <property type="match status" value="1"/>
</dbReference>
<feature type="compositionally biased region" description="Low complexity" evidence="3">
    <location>
        <begin position="117"/>
        <end position="131"/>
    </location>
</feature>
<dbReference type="eggNOG" id="KOG1318">
    <property type="taxonomic scope" value="Eukaryota"/>
</dbReference>
<evidence type="ECO:0000313" key="5">
    <source>
        <dbReference type="EMBL" id="OCT50552.1"/>
    </source>
</evidence>
<sequence length="270" mass="29223">MANQTGAAATGSTSNKRKRAVGDQDGRDGRMQISNTNGEHDPNNYGLLLQGDGMLSDENTRTAQAALAAPGMNPSTYPEPGHNQGDAGLPFTFEDSSATVGGGMSTAQALVGAVANANPNPNPSTNNNNTNEQASKPAVGSTEWHQLRKDNHKEVERRRREVINEGIENIAKIVPGTEKNKGAILQRTYEYVQELVNEKAKWQDERATFDIAIKELTNRLDRMKESARAAWAETSKWQSRCREAGLPFDDYDDGALPGLEEDDVGASLGP</sequence>
<dbReference type="GO" id="GO:0003700">
    <property type="term" value="F:DNA-binding transcription factor activity"/>
    <property type="evidence" value="ECO:0007669"/>
    <property type="project" value="InterPro"/>
</dbReference>
<feature type="compositionally biased region" description="Polar residues" evidence="3">
    <location>
        <begin position="1"/>
        <end position="14"/>
    </location>
</feature>
<accession>A0A1C1CPZ7</accession>
<dbReference type="STRING" id="86049.A0A1C1CPZ7"/>
<feature type="region of interest" description="Disordered" evidence="3">
    <location>
        <begin position="117"/>
        <end position="156"/>
    </location>
</feature>
<dbReference type="GO" id="GO:0003677">
    <property type="term" value="F:DNA binding"/>
    <property type="evidence" value="ECO:0007669"/>
    <property type="project" value="UniProtKB-KW"/>
</dbReference>
<comment type="caution">
    <text evidence="5">The sequence shown here is derived from an EMBL/GenBank/DDBJ whole genome shotgun (WGS) entry which is preliminary data.</text>
</comment>
<keyword evidence="2" id="KW-0539">Nucleus</keyword>
<feature type="domain" description="BHLH" evidence="4">
    <location>
        <begin position="147"/>
        <end position="195"/>
    </location>
</feature>
<name>A0A1C1CPZ7_9EURO</name>
<dbReference type="GO" id="GO:0046983">
    <property type="term" value="F:protein dimerization activity"/>
    <property type="evidence" value="ECO:0007669"/>
    <property type="project" value="InterPro"/>
</dbReference>
<reference evidence="6" key="1">
    <citation type="submission" date="2015-07" db="EMBL/GenBank/DDBJ databases">
        <authorList>
            <person name="Teixeira M.M."/>
            <person name="Souza R.C."/>
            <person name="Almeida L.G."/>
            <person name="Vicente V.A."/>
            <person name="de Hoog S."/>
            <person name="Bocca A.L."/>
            <person name="de Almeida S.R."/>
            <person name="Vasconcelos A.T."/>
            <person name="Felipe M.S."/>
        </authorList>
    </citation>
    <scope>NUCLEOTIDE SEQUENCE [LARGE SCALE GENOMIC DNA]</scope>
    <source>
        <strain evidence="6">KSF</strain>
    </source>
</reference>
<dbReference type="VEuPathDB" id="FungiDB:CLCR_07468"/>
<evidence type="ECO:0000313" key="6">
    <source>
        <dbReference type="Proteomes" id="UP000094526"/>
    </source>
</evidence>
<evidence type="ECO:0000256" key="3">
    <source>
        <dbReference type="SAM" id="MobiDB-lite"/>
    </source>
</evidence>
<proteinExistence type="predicted"/>
<dbReference type="PROSITE" id="PS50888">
    <property type="entry name" value="BHLH"/>
    <property type="match status" value="1"/>
</dbReference>
<evidence type="ECO:0000256" key="1">
    <source>
        <dbReference type="ARBA" id="ARBA00023125"/>
    </source>
</evidence>
<evidence type="ECO:0000259" key="4">
    <source>
        <dbReference type="PROSITE" id="PS50888"/>
    </source>
</evidence>
<feature type="compositionally biased region" description="Basic and acidic residues" evidence="3">
    <location>
        <begin position="145"/>
        <end position="156"/>
    </location>
</feature>
<dbReference type="PANTHER" id="PTHR47787">
    <property type="entry name" value="CENTROMERE-BINDING PROTEIN 1"/>
    <property type="match status" value="1"/>
</dbReference>
<feature type="region of interest" description="Disordered" evidence="3">
    <location>
        <begin position="251"/>
        <end position="270"/>
    </location>
</feature>
<dbReference type="InterPro" id="IPR036638">
    <property type="entry name" value="HLH_DNA-bd_sf"/>
</dbReference>
<keyword evidence="6" id="KW-1185">Reference proteome</keyword>
<feature type="compositionally biased region" description="Basic and acidic residues" evidence="3">
    <location>
        <begin position="20"/>
        <end position="30"/>
    </location>
</feature>
<keyword evidence="1" id="KW-0238">DNA-binding</keyword>
<dbReference type="PANTHER" id="PTHR47787:SF1">
    <property type="entry name" value="CENTROMERE-BINDING PROTEIN 1"/>
    <property type="match status" value="1"/>
</dbReference>